<organism evidence="18 21">
    <name type="scientific">Adineta ricciae</name>
    <name type="common">Rotifer</name>
    <dbReference type="NCBI Taxonomy" id="249248"/>
    <lineage>
        <taxon>Eukaryota</taxon>
        <taxon>Metazoa</taxon>
        <taxon>Spiralia</taxon>
        <taxon>Gnathifera</taxon>
        <taxon>Rotifera</taxon>
        <taxon>Eurotatoria</taxon>
        <taxon>Bdelloidea</taxon>
        <taxon>Adinetida</taxon>
        <taxon>Adinetidae</taxon>
        <taxon>Adineta</taxon>
    </lineage>
</organism>
<comment type="domain">
    <text evidence="12">The DHHC domain is required for palmitoyltransferase activity.</text>
</comment>
<keyword evidence="4 12" id="KW-0808">Transferase</keyword>
<keyword evidence="8 13" id="KW-0067">ATP-binding</keyword>
<protein>
    <recommendedName>
        <fullName evidence="12 13">Multifunctional fusion protein</fullName>
    </recommendedName>
    <domain>
        <recommendedName>
            <fullName evidence="12">Palmitoyltransferase</fullName>
            <ecNumber evidence="12">2.3.1.225</ecNumber>
        </recommendedName>
    </domain>
    <domain>
        <recommendedName>
            <fullName evidence="13">Protein-serine/threonine kinase</fullName>
            <ecNumber evidence="13">2.7.11.-</ecNumber>
        </recommendedName>
    </domain>
</protein>
<dbReference type="GO" id="GO:0016020">
    <property type="term" value="C:membrane"/>
    <property type="evidence" value="ECO:0007669"/>
    <property type="project" value="UniProtKB-SubCell"/>
</dbReference>
<dbReference type="EC" id="2.3.1.225" evidence="12"/>
<evidence type="ECO:0000256" key="14">
    <source>
        <dbReference type="SAM" id="MobiDB-lite"/>
    </source>
</evidence>
<accession>A0A814A4U1</accession>
<feature type="compositionally biased region" description="Polar residues" evidence="14">
    <location>
        <begin position="727"/>
        <end position="739"/>
    </location>
</feature>
<comment type="similarity">
    <text evidence="12">Belongs to the DHHC palmitoyltransferase family.</text>
</comment>
<dbReference type="Proteomes" id="UP000663828">
    <property type="component" value="Unassembled WGS sequence"/>
</dbReference>
<dbReference type="GO" id="GO:0005524">
    <property type="term" value="F:ATP binding"/>
    <property type="evidence" value="ECO:0007669"/>
    <property type="project" value="UniProtKB-UniRule"/>
</dbReference>
<keyword evidence="20" id="KW-1185">Reference proteome</keyword>
<feature type="compositionally biased region" description="Basic residues" evidence="14">
    <location>
        <begin position="717"/>
        <end position="726"/>
    </location>
</feature>
<evidence type="ECO:0000259" key="16">
    <source>
        <dbReference type="Pfam" id="PF02518"/>
    </source>
</evidence>
<dbReference type="Pfam" id="PF02518">
    <property type="entry name" value="HATPase_c"/>
    <property type="match status" value="1"/>
</dbReference>
<dbReference type="PANTHER" id="PTHR11947">
    <property type="entry name" value="PYRUVATE DEHYDROGENASE KINASE"/>
    <property type="match status" value="1"/>
</dbReference>
<evidence type="ECO:0000256" key="12">
    <source>
        <dbReference type="RuleBase" id="RU079119"/>
    </source>
</evidence>
<dbReference type="GO" id="GO:0004740">
    <property type="term" value="F:pyruvate dehydrogenase (acetyl-transferring) kinase activity"/>
    <property type="evidence" value="ECO:0007669"/>
    <property type="project" value="TreeGrafter"/>
</dbReference>
<name>A0A814A4U1_ADIRI</name>
<dbReference type="PROSITE" id="PS50216">
    <property type="entry name" value="DHHC"/>
    <property type="match status" value="1"/>
</dbReference>
<feature type="domain" description="Branched-chain alpha-ketoacid dehydrogenase kinase/Pyruvate dehydrogenase kinase N-terminal" evidence="17">
    <location>
        <begin position="98"/>
        <end position="243"/>
    </location>
</feature>
<dbReference type="Pfam" id="PF10436">
    <property type="entry name" value="BCDHK_Adom3"/>
    <property type="match status" value="1"/>
</dbReference>
<keyword evidence="9 12" id="KW-1133">Transmembrane helix</keyword>
<evidence type="ECO:0000313" key="18">
    <source>
        <dbReference type="EMBL" id="CAF0907951.1"/>
    </source>
</evidence>
<dbReference type="SUPFAM" id="SSF69012">
    <property type="entry name" value="alpha-ketoacid dehydrogenase kinase, N-terminal domain"/>
    <property type="match status" value="1"/>
</dbReference>
<dbReference type="SUPFAM" id="SSF55874">
    <property type="entry name" value="ATPase domain of HSP90 chaperone/DNA topoisomerase II/histidine kinase"/>
    <property type="match status" value="1"/>
</dbReference>
<evidence type="ECO:0000259" key="15">
    <source>
        <dbReference type="Pfam" id="PF01529"/>
    </source>
</evidence>
<feature type="transmembrane region" description="Helical" evidence="12">
    <location>
        <begin position="488"/>
        <end position="511"/>
    </location>
</feature>
<keyword evidence="3" id="KW-0597">Phosphoprotein</keyword>
<evidence type="ECO:0000313" key="20">
    <source>
        <dbReference type="Proteomes" id="UP000663828"/>
    </source>
</evidence>
<dbReference type="EC" id="2.7.11.-" evidence="13"/>
<evidence type="ECO:0000256" key="9">
    <source>
        <dbReference type="ARBA" id="ARBA00022989"/>
    </source>
</evidence>
<feature type="domain" description="Histidine kinase/HSP90-like ATPase" evidence="16">
    <location>
        <begin position="291"/>
        <end position="425"/>
    </location>
</feature>
<gene>
    <name evidence="18" type="ORF">EDS130_LOCUS10117</name>
    <name evidence="19" type="ORF">XAT740_LOCUS8595</name>
</gene>
<evidence type="ECO:0000256" key="13">
    <source>
        <dbReference type="RuleBase" id="RU366032"/>
    </source>
</evidence>
<feature type="transmembrane region" description="Helical" evidence="12">
    <location>
        <begin position="455"/>
        <end position="476"/>
    </location>
</feature>
<comment type="catalytic activity">
    <reaction evidence="12">
        <text>L-cysteinyl-[protein] + hexadecanoyl-CoA = S-hexadecanoyl-L-cysteinyl-[protein] + CoA</text>
        <dbReference type="Rhea" id="RHEA:36683"/>
        <dbReference type="Rhea" id="RHEA-COMP:10131"/>
        <dbReference type="Rhea" id="RHEA-COMP:11032"/>
        <dbReference type="ChEBI" id="CHEBI:29950"/>
        <dbReference type="ChEBI" id="CHEBI:57287"/>
        <dbReference type="ChEBI" id="CHEBI:57379"/>
        <dbReference type="ChEBI" id="CHEBI:74151"/>
        <dbReference type="EC" id="2.3.1.225"/>
    </reaction>
</comment>
<feature type="region of interest" description="Disordered" evidence="14">
    <location>
        <begin position="704"/>
        <end position="741"/>
    </location>
</feature>
<comment type="subcellular location">
    <subcellularLocation>
        <location evidence="1">Membrane</location>
        <topology evidence="1">Multi-pass membrane protein</topology>
    </subcellularLocation>
    <subcellularLocation>
        <location evidence="13">Mitochondrion matrix</location>
    </subcellularLocation>
</comment>
<dbReference type="PANTHER" id="PTHR11947:SF20">
    <property type="entry name" value="[3-METHYL-2-OXOBUTANOATE DEHYDROGENASE [LIPOAMIDE]] KINASE, MITOCHONDRIAL"/>
    <property type="match status" value="1"/>
</dbReference>
<evidence type="ECO:0000256" key="4">
    <source>
        <dbReference type="ARBA" id="ARBA00022679"/>
    </source>
</evidence>
<sequence>MLARLTNRNSVYSVSSRSSSQINVIDCHFLSFLYVLTMSVYRYLSSTVRSSNSTPSTACLSSIVKQLAKFSSHDELIEYSQRPISYCYPNRMIDACSPEHSTPVDMIQTARDLHDQLLVRLAHCLSHFQSIPFLPGVNPTLLALHERYLKLFESLAQFRQIKTLKDEEKFHELINRFIVQNNDVIGLLSTGCSEAQKYFKNYETMKEFLDNVLHVRLAMRLLAEHYMELHKQQAQSEWRGAICMNFSPAKAVQQCIKDVSSLCFETYTVVPYIQVENSMQESIPYFPSIVEYILRELLKNSMRAIVEHTKCSLGNIQHVKQYFEKHRDTPLCTIEIASNPVDENFIIAVKDQGGGIDASDDKLFTYMFSGDVPKEEKEEKHIDILADFQERMTQSSKQMYGYGFGLPVCRLYSKFFGGSLTLRQSDYLWMAIISSGSNNPSHVGRRRRNAFSLPFHLLQILSLIVIPFLILMNYLTLCVNVPTHPWQWLNIVFSSLVILPFSIVFIIISCIDPADEQVILKSQGPRIDFDRRQHPHVITQLYCHVCSVHVSERAKHCSSCNKCVYSFDHHCIWLNTCVGGKNYRLFFSMLCLIVLGTLFMFLNSLLQFIGSFSTTSSLQLKPFYNTDQYAILMIPSSLVAFQVITAILAFFTLVICGLALYLLAFHVYLSYHGLSTYDYVVQHRMKRTVDQTINQFNQLNLTQPNESTVKQSETNHEKRKKRRHGSSKQQNGTTNQGHTSPVYVAEEDHRDSPRRLQACRGSHQEAYILRAISQVHDEH</sequence>
<dbReference type="Pfam" id="PF01529">
    <property type="entry name" value="DHHC"/>
    <property type="match status" value="1"/>
</dbReference>
<proteinExistence type="inferred from homology"/>
<evidence type="ECO:0000256" key="6">
    <source>
        <dbReference type="ARBA" id="ARBA00022741"/>
    </source>
</evidence>
<evidence type="ECO:0000256" key="11">
    <source>
        <dbReference type="ARBA" id="ARBA00023136"/>
    </source>
</evidence>
<dbReference type="GO" id="GO:0010906">
    <property type="term" value="P:regulation of glucose metabolic process"/>
    <property type="evidence" value="ECO:0007669"/>
    <property type="project" value="TreeGrafter"/>
</dbReference>
<dbReference type="InterPro" id="IPR018955">
    <property type="entry name" value="BCDHK/PDK_N"/>
</dbReference>
<dbReference type="EMBL" id="CAJNOR010000430">
    <property type="protein sequence ID" value="CAF0912148.1"/>
    <property type="molecule type" value="Genomic_DNA"/>
</dbReference>
<dbReference type="EMBL" id="CAJNOJ010000035">
    <property type="protein sequence ID" value="CAF0907951.1"/>
    <property type="molecule type" value="Genomic_DNA"/>
</dbReference>
<evidence type="ECO:0000256" key="1">
    <source>
        <dbReference type="ARBA" id="ARBA00004141"/>
    </source>
</evidence>
<keyword evidence="11 12" id="KW-0472">Membrane</keyword>
<dbReference type="GO" id="GO:0019706">
    <property type="term" value="F:protein-cysteine S-palmitoyltransferase activity"/>
    <property type="evidence" value="ECO:0007669"/>
    <property type="project" value="UniProtKB-EC"/>
</dbReference>
<evidence type="ECO:0000256" key="3">
    <source>
        <dbReference type="ARBA" id="ARBA00022553"/>
    </source>
</evidence>
<keyword evidence="7 13" id="KW-0418">Kinase</keyword>
<evidence type="ECO:0000313" key="19">
    <source>
        <dbReference type="EMBL" id="CAF0912148.1"/>
    </source>
</evidence>
<evidence type="ECO:0000256" key="2">
    <source>
        <dbReference type="ARBA" id="ARBA00006155"/>
    </source>
</evidence>
<comment type="similarity">
    <text evidence="2 13">Belongs to the PDK/BCKDK protein kinase family.</text>
</comment>
<evidence type="ECO:0000256" key="8">
    <source>
        <dbReference type="ARBA" id="ARBA00022840"/>
    </source>
</evidence>
<evidence type="ECO:0000256" key="5">
    <source>
        <dbReference type="ARBA" id="ARBA00022692"/>
    </source>
</evidence>
<feature type="transmembrane region" description="Helical" evidence="12">
    <location>
        <begin position="629"/>
        <end position="662"/>
    </location>
</feature>
<evidence type="ECO:0000256" key="7">
    <source>
        <dbReference type="ARBA" id="ARBA00022777"/>
    </source>
</evidence>
<keyword evidence="5 12" id="KW-0812">Transmembrane</keyword>
<keyword evidence="12" id="KW-0012">Acyltransferase</keyword>
<evidence type="ECO:0000256" key="10">
    <source>
        <dbReference type="ARBA" id="ARBA00023128"/>
    </source>
</evidence>
<comment type="caution">
    <text evidence="18">The sequence shown here is derived from an EMBL/GenBank/DDBJ whole genome shotgun (WGS) entry which is preliminary data.</text>
</comment>
<dbReference type="InterPro" id="IPR001594">
    <property type="entry name" value="Palmitoyltrfase_DHHC"/>
</dbReference>
<evidence type="ECO:0000259" key="17">
    <source>
        <dbReference type="Pfam" id="PF10436"/>
    </source>
</evidence>
<dbReference type="InterPro" id="IPR036890">
    <property type="entry name" value="HATPase_C_sf"/>
</dbReference>
<reference evidence="18" key="1">
    <citation type="submission" date="2021-02" db="EMBL/GenBank/DDBJ databases">
        <authorList>
            <person name="Nowell W R."/>
        </authorList>
    </citation>
    <scope>NUCLEOTIDE SEQUENCE</scope>
</reference>
<dbReference type="InterPro" id="IPR039028">
    <property type="entry name" value="BCKD/PDK"/>
</dbReference>
<dbReference type="GO" id="GO:0005759">
    <property type="term" value="C:mitochondrial matrix"/>
    <property type="evidence" value="ECO:0007669"/>
    <property type="project" value="UniProtKB-SubCell"/>
</dbReference>
<keyword evidence="10 13" id="KW-0496">Mitochondrion</keyword>
<evidence type="ECO:0000313" key="21">
    <source>
        <dbReference type="Proteomes" id="UP000663852"/>
    </source>
</evidence>
<dbReference type="Gene3D" id="1.20.140.20">
    <property type="entry name" value="Alpha-ketoacid/pyruvate dehydrogenase kinase, N-terminal domain"/>
    <property type="match status" value="1"/>
</dbReference>
<keyword evidence="6 13" id="KW-0547">Nucleotide-binding</keyword>
<dbReference type="OrthoDB" id="3264224at2759"/>
<dbReference type="AlphaFoldDB" id="A0A814A4U1"/>
<dbReference type="Proteomes" id="UP000663852">
    <property type="component" value="Unassembled WGS sequence"/>
</dbReference>
<dbReference type="InterPro" id="IPR003594">
    <property type="entry name" value="HATPase_dom"/>
</dbReference>
<dbReference type="Gene3D" id="3.30.565.10">
    <property type="entry name" value="Histidine kinase-like ATPase, C-terminal domain"/>
    <property type="match status" value="1"/>
</dbReference>
<dbReference type="InterPro" id="IPR036784">
    <property type="entry name" value="AK/P_DHK_N_sf"/>
</dbReference>
<feature type="domain" description="Palmitoyltransferase DHHC" evidence="15">
    <location>
        <begin position="540"/>
        <end position="681"/>
    </location>
</feature>
<feature type="transmembrane region" description="Helical" evidence="12">
    <location>
        <begin position="585"/>
        <end position="609"/>
    </location>
</feature>